<organism evidence="1 2">
    <name type="scientific">Panagrolaimus sp. ES5</name>
    <dbReference type="NCBI Taxonomy" id="591445"/>
    <lineage>
        <taxon>Eukaryota</taxon>
        <taxon>Metazoa</taxon>
        <taxon>Ecdysozoa</taxon>
        <taxon>Nematoda</taxon>
        <taxon>Chromadorea</taxon>
        <taxon>Rhabditida</taxon>
        <taxon>Tylenchina</taxon>
        <taxon>Panagrolaimomorpha</taxon>
        <taxon>Panagrolaimoidea</taxon>
        <taxon>Panagrolaimidae</taxon>
        <taxon>Panagrolaimus</taxon>
    </lineage>
</organism>
<sequence length="452" mass="51051">MSKVWKKVKRNGYQASKYAYKISLQELIIETERKPEKVQIAVMHGDDTMQSQASGPVVRIPFDIPLLSGDNGKTTVDFGDGLDEKEISVKPSTPLVSEEALNVPEANDAAVKNDEHRRHSKNDESPLPILPDDTMQSQASIPVVKIPFDIPLLSGDNGKTTVDFGDSMDEKEISVKSPSPLVNKEALKGPEANDAAVKNDEHRRHSKTDESPLPIRPHRFSFFGQSDSLEHDIDPYVSGQHHPNPPQHLPAEECTTSDNFALMPSTSKHDESILAWCQRVTAEYIGGAKANDPDPDESELNVTLTRKIVTDLEEKKNSEDEQKYVIEHMKLLNEKDALVRKQDYFNVAAEMSEVEEKLGIVQQRVNEVTTMNDADKTEEEKQRIDDLVEEYKSLIDKKNELAEILIQKEAEEEEHDKFGRQTLERSQNFLRGSQEPLNTSRRIMNWIKSTTS</sequence>
<proteinExistence type="predicted"/>
<evidence type="ECO:0000313" key="1">
    <source>
        <dbReference type="Proteomes" id="UP000887579"/>
    </source>
</evidence>
<dbReference type="Proteomes" id="UP000887579">
    <property type="component" value="Unplaced"/>
</dbReference>
<protein>
    <submittedName>
        <fullName evidence="2">BMERB domain-containing protein</fullName>
    </submittedName>
</protein>
<dbReference type="WBParaSite" id="ES5_v2.g21323.t1">
    <property type="protein sequence ID" value="ES5_v2.g21323.t1"/>
    <property type="gene ID" value="ES5_v2.g21323"/>
</dbReference>
<evidence type="ECO:0000313" key="2">
    <source>
        <dbReference type="WBParaSite" id="ES5_v2.g21323.t1"/>
    </source>
</evidence>
<accession>A0AC34FV43</accession>
<name>A0AC34FV43_9BILA</name>
<reference evidence="2" key="1">
    <citation type="submission" date="2022-11" db="UniProtKB">
        <authorList>
            <consortium name="WormBaseParasite"/>
        </authorList>
    </citation>
    <scope>IDENTIFICATION</scope>
</reference>